<keyword evidence="1" id="KW-0175">Coiled coil</keyword>
<protein>
    <submittedName>
        <fullName evidence="2">Uncharacterized protein</fullName>
    </submittedName>
</protein>
<dbReference type="AlphaFoldDB" id="A0A916QEC2"/>
<name>A0A916QEC2_9BACL</name>
<evidence type="ECO:0000313" key="2">
    <source>
        <dbReference type="EMBL" id="GFR39205.1"/>
    </source>
</evidence>
<proteinExistence type="predicted"/>
<comment type="caution">
    <text evidence="2">The sequence shown here is derived from an EMBL/GenBank/DDBJ whole genome shotgun (WGS) entry which is preliminary data.</text>
</comment>
<reference evidence="2" key="2">
    <citation type="journal article" date="2021" name="Data Brief">
        <title>Draft genome sequence data of the facultative, thermophilic, xylanolytic bacterium Paenibacillus sp. strain DA-C8.</title>
        <authorList>
            <person name="Chhe C."/>
            <person name="Uke A."/>
            <person name="Baramee S."/>
            <person name="Ungkulpasvich U."/>
            <person name="Tachaapaikoon C."/>
            <person name="Pason P."/>
            <person name="Waeonukul R."/>
            <person name="Ratanakhanokchai K."/>
            <person name="Kosugi A."/>
        </authorList>
    </citation>
    <scope>NUCLEOTIDE SEQUENCE</scope>
    <source>
        <strain evidence="2">DA-C8</strain>
    </source>
</reference>
<dbReference type="EMBL" id="BMAQ01000038">
    <property type="protein sequence ID" value="GFR39205.1"/>
    <property type="molecule type" value="Genomic_DNA"/>
</dbReference>
<reference evidence="2" key="1">
    <citation type="submission" date="2020-08" db="EMBL/GenBank/DDBJ databases">
        <authorList>
            <person name="Uke A."/>
            <person name="Chhe C."/>
            <person name="Baramee S."/>
            <person name="Kosugi A."/>
        </authorList>
    </citation>
    <scope>NUCLEOTIDE SEQUENCE</scope>
    <source>
        <strain evidence="2">DA-C8</strain>
    </source>
</reference>
<dbReference type="Proteomes" id="UP000654993">
    <property type="component" value="Unassembled WGS sequence"/>
</dbReference>
<gene>
    <name evidence="2" type="ORF">PRECH8_25010</name>
</gene>
<keyword evidence="3" id="KW-1185">Reference proteome</keyword>
<feature type="coiled-coil region" evidence="1">
    <location>
        <begin position="191"/>
        <end position="237"/>
    </location>
</feature>
<organism evidence="2 3">
    <name type="scientific">Insulibacter thermoxylanivorax</name>
    <dbReference type="NCBI Taxonomy" id="2749268"/>
    <lineage>
        <taxon>Bacteria</taxon>
        <taxon>Bacillati</taxon>
        <taxon>Bacillota</taxon>
        <taxon>Bacilli</taxon>
        <taxon>Bacillales</taxon>
        <taxon>Paenibacillaceae</taxon>
        <taxon>Insulibacter</taxon>
    </lineage>
</organism>
<dbReference type="RefSeq" id="WP_200967416.1">
    <property type="nucleotide sequence ID" value="NZ_BMAQ01000038.1"/>
</dbReference>
<evidence type="ECO:0000313" key="3">
    <source>
        <dbReference type="Proteomes" id="UP000654993"/>
    </source>
</evidence>
<accession>A0A916QEC2</accession>
<evidence type="ECO:0000256" key="1">
    <source>
        <dbReference type="SAM" id="Coils"/>
    </source>
</evidence>
<sequence length="282" mass="32990">MTGRIHKYTYRLQTLSSVVLSPRGHQGFYRAAGDFTEEQIKTMNSLKQKDVIDDDVNKKQDQHRVKIIYPFYQYGTYERYQPEETQYYIPGSSIKGALYLGNTEKDAIRLQVDDIRINYNDLSLYRLYKVQHLPKDNESDESKKSGEIKIFFQNLAVEMLDACKTYTGEMFSDLTLEKICDLLEKAHNKNQRKLQLLIKKVDQILEQMKKEEDQKILQQMQKNIEDILLNKTNVEDRKYILILGGYKGRLLAAPWETDNMEGAIYIDMNKVLPHGLVTVTLE</sequence>